<dbReference type="AlphaFoldDB" id="A0A2A7UYW4"/>
<dbReference type="PIRSF" id="PIRSF001439">
    <property type="entry name" value="CryM"/>
    <property type="match status" value="1"/>
</dbReference>
<evidence type="ECO:0000313" key="1">
    <source>
        <dbReference type="EMBL" id="PEH90424.1"/>
    </source>
</evidence>
<gene>
    <name evidence="1" type="ORF">CRM82_19115</name>
</gene>
<dbReference type="PANTHER" id="PTHR13812">
    <property type="entry name" value="KETIMINE REDUCTASE MU-CRYSTALLIN"/>
    <property type="match status" value="1"/>
</dbReference>
<name>A0A2A7UYW4_COMTR</name>
<dbReference type="Gene3D" id="3.30.1780.10">
    <property type="entry name" value="ornithine cyclodeaminase, domain 1"/>
    <property type="match status" value="1"/>
</dbReference>
<dbReference type="GO" id="GO:0005737">
    <property type="term" value="C:cytoplasm"/>
    <property type="evidence" value="ECO:0007669"/>
    <property type="project" value="TreeGrafter"/>
</dbReference>
<protein>
    <submittedName>
        <fullName evidence="1">Ornithine cyclodeaminase</fullName>
    </submittedName>
</protein>
<proteinExistence type="predicted"/>
<dbReference type="SUPFAM" id="SSF51735">
    <property type="entry name" value="NAD(P)-binding Rossmann-fold domains"/>
    <property type="match status" value="1"/>
</dbReference>
<dbReference type="Gene3D" id="3.40.50.720">
    <property type="entry name" value="NAD(P)-binding Rossmann-like Domain"/>
    <property type="match status" value="1"/>
</dbReference>
<dbReference type="EMBL" id="PDEA01000001">
    <property type="protein sequence ID" value="PEH90424.1"/>
    <property type="molecule type" value="Genomic_DNA"/>
</dbReference>
<comment type="caution">
    <text evidence="1">The sequence shown here is derived from an EMBL/GenBank/DDBJ whole genome shotgun (WGS) entry which is preliminary data.</text>
</comment>
<dbReference type="Pfam" id="PF02423">
    <property type="entry name" value="OCD_Mu_crystall"/>
    <property type="match status" value="1"/>
</dbReference>
<dbReference type="STRING" id="1219032.GCA_001515545_01938"/>
<dbReference type="OrthoDB" id="5293744at2"/>
<organism evidence="1 2">
    <name type="scientific">Comamonas terrigena</name>
    <dbReference type="NCBI Taxonomy" id="32013"/>
    <lineage>
        <taxon>Bacteria</taxon>
        <taxon>Pseudomonadati</taxon>
        <taxon>Pseudomonadota</taxon>
        <taxon>Betaproteobacteria</taxon>
        <taxon>Burkholderiales</taxon>
        <taxon>Comamonadaceae</taxon>
        <taxon>Comamonas</taxon>
    </lineage>
</organism>
<dbReference type="NCBIfam" id="NF005603">
    <property type="entry name" value="PRK07340.1"/>
    <property type="match status" value="1"/>
</dbReference>
<sequence length="333" mass="34808">MQVMSVPPTAPSAVHAMQGLFTPQATEALLPWKALAAELEAVLQDGSVQVPPRIVMPLPQGGSLFCMPASDAQVAMTKLITFTPGNAATARPTIQGDVTIFDIATGQRQLIIDGPTVTARRTAAVSLLAAQHHAPNPSGPLLIIGAGVQGKSHLEAFAVGAGTREVWVASRSLDSVRHLLDHAHALGLQAYAATDLAQAAAHCPNIVTCTSAQAVVLQHAPRADAFIAAVGAFTPQMVELAPSLCQHIARQGLVIVDTAEAVHEAGDLLQAGLDVQSFPTLAQSLARQRPRPAGPVLFKSCGWGGWDLAAARLAARMHRQPLHANDDPPLQEP</sequence>
<reference evidence="2" key="1">
    <citation type="submission" date="2017-09" db="EMBL/GenBank/DDBJ databases">
        <title>FDA dAtabase for Regulatory Grade micrObial Sequences (FDA-ARGOS): Supporting development and validation of Infectious Disease Dx tests.</title>
        <authorList>
            <person name="Minogue T."/>
            <person name="Wolcott M."/>
            <person name="Wasieloski L."/>
            <person name="Aguilar W."/>
            <person name="Moore D."/>
            <person name="Tallon L."/>
            <person name="Sadzewicz L."/>
            <person name="Ott S."/>
            <person name="Zhao X."/>
            <person name="Nagaraj S."/>
            <person name="Vavikolanu K."/>
            <person name="Aluvathingal J."/>
            <person name="Nadendla S."/>
            <person name="Sichtig H."/>
        </authorList>
    </citation>
    <scope>NUCLEOTIDE SEQUENCE [LARGE SCALE GENOMIC DNA]</scope>
    <source>
        <strain evidence="2">FDAARGOS_394</strain>
    </source>
</reference>
<dbReference type="PANTHER" id="PTHR13812:SF19">
    <property type="entry name" value="KETIMINE REDUCTASE MU-CRYSTALLIN"/>
    <property type="match status" value="1"/>
</dbReference>
<dbReference type="InterPro" id="IPR003462">
    <property type="entry name" value="ODC_Mu_crystall"/>
</dbReference>
<dbReference type="InterPro" id="IPR036291">
    <property type="entry name" value="NAD(P)-bd_dom_sf"/>
</dbReference>
<dbReference type="InterPro" id="IPR023401">
    <property type="entry name" value="ODC_N"/>
</dbReference>
<evidence type="ECO:0000313" key="2">
    <source>
        <dbReference type="Proteomes" id="UP000220246"/>
    </source>
</evidence>
<accession>A0A2A7UYW4</accession>
<keyword evidence="2" id="KW-1185">Reference proteome</keyword>
<dbReference type="Proteomes" id="UP000220246">
    <property type="component" value="Unassembled WGS sequence"/>
</dbReference>